<name>A0A9N8VES2_9GLOM</name>
<dbReference type="OrthoDB" id="3056235at2759"/>
<keyword evidence="3" id="KW-0804">Transcription</keyword>
<dbReference type="PANTHER" id="PTHR33572:SF3">
    <property type="entry name" value="VELVET COMPLEX SUBUNIT B"/>
    <property type="match status" value="1"/>
</dbReference>
<evidence type="ECO:0000313" key="7">
    <source>
        <dbReference type="EMBL" id="CAG8447887.1"/>
    </source>
</evidence>
<dbReference type="Proteomes" id="UP000789831">
    <property type="component" value="Unassembled WGS sequence"/>
</dbReference>
<dbReference type="PROSITE" id="PS51821">
    <property type="entry name" value="VELVET"/>
    <property type="match status" value="1"/>
</dbReference>
<dbReference type="EMBL" id="CAJVPL010000107">
    <property type="protein sequence ID" value="CAG8447887.1"/>
    <property type="molecule type" value="Genomic_DNA"/>
</dbReference>
<reference evidence="7" key="1">
    <citation type="submission" date="2021-06" db="EMBL/GenBank/DDBJ databases">
        <authorList>
            <person name="Kallberg Y."/>
            <person name="Tangrot J."/>
            <person name="Rosling A."/>
        </authorList>
    </citation>
    <scope>NUCLEOTIDE SEQUENCE</scope>
    <source>
        <strain evidence="7">MT106</strain>
    </source>
</reference>
<evidence type="ECO:0000256" key="2">
    <source>
        <dbReference type="ARBA" id="ARBA00023015"/>
    </source>
</evidence>
<evidence type="ECO:0000256" key="5">
    <source>
        <dbReference type="SAM" id="MobiDB-lite"/>
    </source>
</evidence>
<dbReference type="Gene3D" id="2.60.40.3960">
    <property type="entry name" value="Velvet domain"/>
    <property type="match status" value="1"/>
</dbReference>
<feature type="compositionally biased region" description="Polar residues" evidence="5">
    <location>
        <begin position="15"/>
        <end position="26"/>
    </location>
</feature>
<evidence type="ECO:0000256" key="4">
    <source>
        <dbReference type="ARBA" id="ARBA00023242"/>
    </source>
</evidence>
<dbReference type="AlphaFoldDB" id="A0A9N8VES2"/>
<evidence type="ECO:0000259" key="6">
    <source>
        <dbReference type="PROSITE" id="PS51821"/>
    </source>
</evidence>
<dbReference type="InterPro" id="IPR021740">
    <property type="entry name" value="Velvet"/>
</dbReference>
<protein>
    <submittedName>
        <fullName evidence="7">3061_t:CDS:1</fullName>
    </submittedName>
</protein>
<comment type="caution">
    <text evidence="7">The sequence shown here is derived from an EMBL/GenBank/DDBJ whole genome shotgun (WGS) entry which is preliminary data.</text>
</comment>
<accession>A0A9N8VES2</accession>
<evidence type="ECO:0000256" key="1">
    <source>
        <dbReference type="ARBA" id="ARBA00004123"/>
    </source>
</evidence>
<organism evidence="7 8">
    <name type="scientific">Ambispora gerdemannii</name>
    <dbReference type="NCBI Taxonomy" id="144530"/>
    <lineage>
        <taxon>Eukaryota</taxon>
        <taxon>Fungi</taxon>
        <taxon>Fungi incertae sedis</taxon>
        <taxon>Mucoromycota</taxon>
        <taxon>Glomeromycotina</taxon>
        <taxon>Glomeromycetes</taxon>
        <taxon>Archaeosporales</taxon>
        <taxon>Ambisporaceae</taxon>
        <taxon>Ambispora</taxon>
    </lineage>
</organism>
<evidence type="ECO:0000256" key="3">
    <source>
        <dbReference type="ARBA" id="ARBA00023163"/>
    </source>
</evidence>
<gene>
    <name evidence="7" type="ORF">AGERDE_LOCUS1537</name>
</gene>
<dbReference type="Pfam" id="PF11754">
    <property type="entry name" value="Velvet"/>
    <property type="match status" value="1"/>
</dbReference>
<dbReference type="InterPro" id="IPR038491">
    <property type="entry name" value="Velvet_dom_sf"/>
</dbReference>
<feature type="domain" description="Velvet" evidence="6">
    <location>
        <begin position="17"/>
        <end position="222"/>
    </location>
</feature>
<comment type="subcellular location">
    <subcellularLocation>
        <location evidence="1">Nucleus</location>
    </subcellularLocation>
</comment>
<feature type="region of interest" description="Disordered" evidence="5">
    <location>
        <begin position="1"/>
        <end position="26"/>
    </location>
</feature>
<dbReference type="InterPro" id="IPR037525">
    <property type="entry name" value="Velvet_dom"/>
</dbReference>
<dbReference type="GO" id="GO:0005634">
    <property type="term" value="C:nucleus"/>
    <property type="evidence" value="ECO:0007669"/>
    <property type="project" value="UniProtKB-SubCell"/>
</dbReference>
<feature type="region of interest" description="Disordered" evidence="5">
    <location>
        <begin position="264"/>
        <end position="291"/>
    </location>
</feature>
<proteinExistence type="predicted"/>
<keyword evidence="2" id="KW-0805">Transcription regulation</keyword>
<evidence type="ECO:0000313" key="8">
    <source>
        <dbReference type="Proteomes" id="UP000789831"/>
    </source>
</evidence>
<keyword evidence="8" id="KW-1185">Reference proteome</keyword>
<sequence>MNSKNASKLEKPENQPDQSISYKLSVPQQPLRARMCGFGEKDRRPLDPPPVVQLSMTNNDGTEVLESSVDPSGFVVHANLWCHLKKEERSLVINPSSLPSSTGARSTYISLDAPTSTRNLMGSTVSSAYLLKDHNGKQGIYFIFHDLSVRTEGLFTLRFSFTNLSNILFCACPGSTSSSSLVDAVVFSNPFQVFSAKKFPGMTDSTELSTAFQKQGIKISIRPKDRKRRNIKNLSAELNSNSDRSELTTPPKIIIESKLNFKMNETNMNGADEEGPQEDGLGKKRLRLTTQ</sequence>
<keyword evidence="4" id="KW-0539">Nucleus</keyword>
<dbReference type="PANTHER" id="PTHR33572">
    <property type="entry name" value="SPORE DEVELOPMENT REGULATOR VOSA"/>
    <property type="match status" value="1"/>
</dbReference>